<dbReference type="SUPFAM" id="SSF52172">
    <property type="entry name" value="CheY-like"/>
    <property type="match status" value="1"/>
</dbReference>
<dbReference type="InterPro" id="IPR051015">
    <property type="entry name" value="EvgA-like"/>
</dbReference>
<evidence type="ECO:0000313" key="5">
    <source>
        <dbReference type="Proteomes" id="UP000249794"/>
    </source>
</evidence>
<dbReference type="PANTHER" id="PTHR45566:SF1">
    <property type="entry name" value="HTH-TYPE TRANSCRIPTIONAL REGULATOR YHJB-RELATED"/>
    <property type="match status" value="1"/>
</dbReference>
<comment type="caution">
    <text evidence="4">The sequence shown here is derived from an EMBL/GenBank/DDBJ whole genome shotgun (WGS) entry which is preliminary data.</text>
</comment>
<evidence type="ECO:0000313" key="4">
    <source>
        <dbReference type="EMBL" id="PZO59867.1"/>
    </source>
</evidence>
<dbReference type="Pfam" id="PF12452">
    <property type="entry name" value="DUF3685"/>
    <property type="match status" value="1"/>
</dbReference>
<dbReference type="PANTHER" id="PTHR45566">
    <property type="entry name" value="HTH-TYPE TRANSCRIPTIONAL REGULATOR YHJB-RELATED"/>
    <property type="match status" value="1"/>
</dbReference>
<sequence>MSDRPIQRPLQLMLVDEDPVFRLGLKVWLEQQSDFVVVAEAGDAAEVLELVRSQAQIGAQIDLLILDLGLGAQNPAATPGLELCQQLKTEFPNLPILVLSAQNEPVIQAAAERMGADGYGTRSMSVGHLADLIRKVSGGEASSEASDQASDQASTSAKPTQVPASQTAAPDPASLPTAAPNLLPDHPRPAELLRLTDIPGPLTAMRLSMRLFAQQQIDQELSVLTAARQQTSSWLKQTILDGKKRELKVARQLVSAIWRTPQFSDAVRANAVRQPGRGGLSTGRNQFNQSPGSASTDWIRMARGSSDRQSYADRTAARYLDRESLVPRAAAIAHQTQNNDPNTVRLQVGPGDVQTIVFESVFAKLQQPLKNISESPLEIDILRPDKKLELLYIVLRQLETLLADLRASQVKPGQISTRANQVIHDLWDAVNTEFFGKYYTVQIKNMEGTIEEEIVPLLQQEKPLVQAQILDRIPRVGALFGHWLFLEPMTIEGSSYNATTPQALAHSECLLENLTIQVANAVVQPLLNRL</sequence>
<feature type="compositionally biased region" description="Polar residues" evidence="2">
    <location>
        <begin position="158"/>
        <end position="168"/>
    </location>
</feature>
<keyword evidence="1" id="KW-0597">Phosphoprotein</keyword>
<dbReference type="InterPro" id="IPR011006">
    <property type="entry name" value="CheY-like_superfamily"/>
</dbReference>
<feature type="region of interest" description="Disordered" evidence="2">
    <location>
        <begin position="137"/>
        <end position="188"/>
    </location>
</feature>
<dbReference type="PROSITE" id="PS50110">
    <property type="entry name" value="RESPONSE_REGULATORY"/>
    <property type="match status" value="1"/>
</dbReference>
<dbReference type="InterPro" id="IPR058245">
    <property type="entry name" value="NreC/VraR/RcsB-like_REC"/>
</dbReference>
<dbReference type="SMART" id="SM00448">
    <property type="entry name" value="REC"/>
    <property type="match status" value="1"/>
</dbReference>
<feature type="compositionally biased region" description="Low complexity" evidence="2">
    <location>
        <begin position="138"/>
        <end position="157"/>
    </location>
</feature>
<dbReference type="Proteomes" id="UP000249794">
    <property type="component" value="Unassembled WGS sequence"/>
</dbReference>
<dbReference type="InterPro" id="IPR001789">
    <property type="entry name" value="Sig_transdc_resp-reg_receiver"/>
</dbReference>
<gene>
    <name evidence="4" type="ORF">DCF15_03130</name>
</gene>
<evidence type="ECO:0000256" key="1">
    <source>
        <dbReference type="PROSITE-ProRule" id="PRU00169"/>
    </source>
</evidence>
<dbReference type="InterPro" id="IPR022552">
    <property type="entry name" value="UPF_Ycf55"/>
</dbReference>
<protein>
    <recommendedName>
        <fullName evidence="3">Response regulatory domain-containing protein</fullName>
    </recommendedName>
</protein>
<dbReference type="Pfam" id="PF00072">
    <property type="entry name" value="Response_reg"/>
    <property type="match status" value="1"/>
</dbReference>
<dbReference type="CDD" id="cd17535">
    <property type="entry name" value="REC_NarL-like"/>
    <property type="match status" value="1"/>
</dbReference>
<evidence type="ECO:0000256" key="2">
    <source>
        <dbReference type="SAM" id="MobiDB-lite"/>
    </source>
</evidence>
<dbReference type="AlphaFoldDB" id="A0A2W4XU41"/>
<feature type="modified residue" description="4-aspartylphosphate" evidence="1">
    <location>
        <position position="67"/>
    </location>
</feature>
<organism evidence="4 5">
    <name type="scientific">Phormidesmis priestleyi</name>
    <dbReference type="NCBI Taxonomy" id="268141"/>
    <lineage>
        <taxon>Bacteria</taxon>
        <taxon>Bacillati</taxon>
        <taxon>Cyanobacteriota</taxon>
        <taxon>Cyanophyceae</taxon>
        <taxon>Leptolyngbyales</taxon>
        <taxon>Leptolyngbyaceae</taxon>
        <taxon>Phormidesmis</taxon>
    </lineage>
</organism>
<name>A0A2W4XU41_9CYAN</name>
<feature type="non-terminal residue" evidence="4">
    <location>
        <position position="530"/>
    </location>
</feature>
<feature type="domain" description="Response regulatory" evidence="3">
    <location>
        <begin position="11"/>
        <end position="137"/>
    </location>
</feature>
<proteinExistence type="predicted"/>
<feature type="compositionally biased region" description="Polar residues" evidence="2">
    <location>
        <begin position="282"/>
        <end position="296"/>
    </location>
</feature>
<dbReference type="GO" id="GO:0000160">
    <property type="term" value="P:phosphorelay signal transduction system"/>
    <property type="evidence" value="ECO:0007669"/>
    <property type="project" value="InterPro"/>
</dbReference>
<accession>A0A2W4XU41</accession>
<dbReference type="EMBL" id="QBMP01000017">
    <property type="protein sequence ID" value="PZO59867.1"/>
    <property type="molecule type" value="Genomic_DNA"/>
</dbReference>
<reference evidence="5" key="1">
    <citation type="submission" date="2018-04" db="EMBL/GenBank/DDBJ databases">
        <authorList>
            <person name="Cornet L."/>
        </authorList>
    </citation>
    <scope>NUCLEOTIDE SEQUENCE [LARGE SCALE GENOMIC DNA]</scope>
</reference>
<reference evidence="4 5" key="2">
    <citation type="submission" date="2018-06" db="EMBL/GenBank/DDBJ databases">
        <title>Metagenomic assembly of (sub)arctic Cyanobacteria and their associated microbiome from non-axenic cultures.</title>
        <authorList>
            <person name="Baurain D."/>
        </authorList>
    </citation>
    <scope>NUCLEOTIDE SEQUENCE [LARGE SCALE GENOMIC DNA]</scope>
    <source>
        <strain evidence="4">ULC027bin1</strain>
    </source>
</reference>
<feature type="region of interest" description="Disordered" evidence="2">
    <location>
        <begin position="274"/>
        <end position="296"/>
    </location>
</feature>
<evidence type="ECO:0000259" key="3">
    <source>
        <dbReference type="PROSITE" id="PS50110"/>
    </source>
</evidence>
<dbReference type="Gene3D" id="3.40.50.2300">
    <property type="match status" value="1"/>
</dbReference>